<dbReference type="EMBL" id="FNXT01000881">
    <property type="protein sequence ID" value="SZX68827.1"/>
    <property type="molecule type" value="Genomic_DNA"/>
</dbReference>
<evidence type="ECO:0000313" key="3">
    <source>
        <dbReference type="EMBL" id="SZX68827.1"/>
    </source>
</evidence>
<dbReference type="PANTHER" id="PTHR33840">
    <property type="match status" value="1"/>
</dbReference>
<dbReference type="PANTHER" id="PTHR33840:SF1">
    <property type="entry name" value="TLE1 PHOSPHOLIPASE DOMAIN-CONTAINING PROTEIN"/>
    <property type="match status" value="1"/>
</dbReference>
<name>A0A383VTL6_TETOB</name>
<evidence type="ECO:0000259" key="2">
    <source>
        <dbReference type="Pfam" id="PF09994"/>
    </source>
</evidence>
<keyword evidence="4" id="KW-1185">Reference proteome</keyword>
<evidence type="ECO:0000313" key="4">
    <source>
        <dbReference type="Proteomes" id="UP000256970"/>
    </source>
</evidence>
<dbReference type="STRING" id="3088.A0A383VTL6"/>
<organism evidence="3 4">
    <name type="scientific">Tetradesmus obliquus</name>
    <name type="common">Green alga</name>
    <name type="synonym">Acutodesmus obliquus</name>
    <dbReference type="NCBI Taxonomy" id="3088"/>
    <lineage>
        <taxon>Eukaryota</taxon>
        <taxon>Viridiplantae</taxon>
        <taxon>Chlorophyta</taxon>
        <taxon>core chlorophytes</taxon>
        <taxon>Chlorophyceae</taxon>
        <taxon>CS clade</taxon>
        <taxon>Sphaeropleales</taxon>
        <taxon>Scenedesmaceae</taxon>
        <taxon>Tetradesmus</taxon>
    </lineage>
</organism>
<dbReference type="InterPro" id="IPR018712">
    <property type="entry name" value="Tle1-like_cat"/>
</dbReference>
<feature type="domain" description="T6SS Phospholipase effector Tle1-like catalytic" evidence="2">
    <location>
        <begin position="9"/>
        <end position="295"/>
    </location>
</feature>
<proteinExistence type="predicted"/>
<sequence>METINKPHNIVVCCDGTWCGAETGTRGNIQIIADGFASQGQNTYVHTLDGQPVYNSYTNTDICYFNGVGLDGLEDLAKEGKQMPLLGLLGGFGDTLLYIANGIIANDLPERCKEAYGFIMDKYRGPGVSRVWLFGLSRGAYTVRAVAGMVNNCGILKPAADATARSAALQEVWEMYRKKEHSWPRGSVPPIIFMGLLDTVGAEGIPRIQPQGNPANAFTYSYSFRDVVVSSEVQHVFQAASVHDRLAPFEPCPVRRSSKIAGGGDAAGGSYEGHYPGVDFSLQEVWFPGAHYDVGRQDFVFSNQPATNTLFRVLNPLRTNVNCTPELADYPLLGRALPAHGGPSPPQRLIGVPDCAVLMPSAGLAESSAGTNSSSINGGAASSSSSSSSSELCLVAQVNKVMPGMLPPADDSAWEDLVAGSFVNISSSSSSSDKRRQLGLTTPQDWNLLQPLCGSHSLIKEGARLVLPWFWLLQKPWIWLLQKLTAGLPLPLFQPAYTIDAESKILGPVVGLVARLLDTQPTLLLNDRTIPPPTAADRYGLPIGVAVFFPVPADSGSFDSFKPGGRPGEWFISDTYVRYQKHLSSSSPAVSSSAAGTAAPPAAGAAAPAAAVPAAAAPAAAAPAAAAPVAAAPAAPTATQGPLVKPAMSGVDVLVDDRVRVADQQQAM</sequence>
<protein>
    <recommendedName>
        <fullName evidence="2">T6SS Phospholipase effector Tle1-like catalytic domain-containing protein</fullName>
    </recommendedName>
</protein>
<dbReference type="AlphaFoldDB" id="A0A383VTL6"/>
<accession>A0A383VTL6</accession>
<evidence type="ECO:0000256" key="1">
    <source>
        <dbReference type="SAM" id="MobiDB-lite"/>
    </source>
</evidence>
<dbReference type="Proteomes" id="UP000256970">
    <property type="component" value="Unassembled WGS sequence"/>
</dbReference>
<reference evidence="3 4" key="1">
    <citation type="submission" date="2016-10" db="EMBL/GenBank/DDBJ databases">
        <authorList>
            <person name="Cai Z."/>
        </authorList>
    </citation>
    <scope>NUCLEOTIDE SEQUENCE [LARGE SCALE GENOMIC DNA]</scope>
</reference>
<gene>
    <name evidence="3" type="ORF">BQ4739_LOCUS9145</name>
</gene>
<dbReference type="Pfam" id="PF09994">
    <property type="entry name" value="T6SS_Tle1-like_cat"/>
    <property type="match status" value="1"/>
</dbReference>
<feature type="region of interest" description="Disordered" evidence="1">
    <location>
        <begin position="368"/>
        <end position="387"/>
    </location>
</feature>